<dbReference type="GO" id="GO:0005525">
    <property type="term" value="F:GTP binding"/>
    <property type="evidence" value="ECO:0007669"/>
    <property type="project" value="UniProtKB-UniRule"/>
</dbReference>
<dbReference type="GO" id="GO:0005524">
    <property type="term" value="F:ATP binding"/>
    <property type="evidence" value="ECO:0007669"/>
    <property type="project" value="UniProtKB-UniRule"/>
</dbReference>
<dbReference type="InterPro" id="IPR053930">
    <property type="entry name" value="RapZ-like_N"/>
</dbReference>
<feature type="binding site" evidence="4">
    <location>
        <begin position="70"/>
        <end position="73"/>
    </location>
    <ligand>
        <name>GTP</name>
        <dbReference type="ChEBI" id="CHEBI:37565"/>
    </ligand>
</feature>
<name>A0A1X6XGI2_9MICO</name>
<evidence type="ECO:0000256" key="1">
    <source>
        <dbReference type="ARBA" id="ARBA00022741"/>
    </source>
</evidence>
<sequence>MTADTAARGHQPEVVLVTGMSGAGKTTAARVLEDLDWFVVDNLPAQMIPALLELVGRAEGALPKVAIVTDIRGRGTQRTDLSTAVDEYLHQGVALRVLFLDAGDDMLVRRYESVRRPHPIQGEGTLLDGISAERAVLENLRHRADVVIDTSDLNIHELGREVRSAFADNGGDALRITVLSFGFKYGIPKDADHVADVRFLPNPHWVPHLRPFNGTDSEVADYVFQKPNASAFLDDYTRALATAVAGYLDEGRAFATVALGCTGGKHRSVAMSEELARRLRQATGVRVSVRHRDLGSE</sequence>
<dbReference type="Proteomes" id="UP000196581">
    <property type="component" value="Unassembled WGS sequence"/>
</dbReference>
<reference evidence="8" key="1">
    <citation type="submission" date="2017-02" db="EMBL/GenBank/DDBJ databases">
        <authorList>
            <person name="Dridi B."/>
        </authorList>
    </citation>
    <scope>NUCLEOTIDE SEQUENCE [LARGE SCALE GENOMIC DNA]</scope>
    <source>
        <strain evidence="8">B Co 03.10</strain>
    </source>
</reference>
<dbReference type="InterPro" id="IPR005337">
    <property type="entry name" value="RapZ-like"/>
</dbReference>
<keyword evidence="1 4" id="KW-0547">Nucleotide-binding</keyword>
<dbReference type="EMBL" id="FWFF01000014">
    <property type="protein sequence ID" value="SLM98361.1"/>
    <property type="molecule type" value="Genomic_DNA"/>
</dbReference>
<evidence type="ECO:0000256" key="2">
    <source>
        <dbReference type="ARBA" id="ARBA00022840"/>
    </source>
</evidence>
<feature type="domain" description="RapZ C-terminal" evidence="6">
    <location>
        <begin position="175"/>
        <end position="294"/>
    </location>
</feature>
<keyword evidence="3 4" id="KW-0342">GTP-binding</keyword>
<evidence type="ECO:0000256" key="3">
    <source>
        <dbReference type="ARBA" id="ARBA00023134"/>
    </source>
</evidence>
<dbReference type="SUPFAM" id="SSF52540">
    <property type="entry name" value="P-loop containing nucleoside triphosphate hydrolases"/>
    <property type="match status" value="1"/>
</dbReference>
<keyword evidence="8" id="KW-1185">Reference proteome</keyword>
<dbReference type="RefSeq" id="WP_087007341.1">
    <property type="nucleotide sequence ID" value="NZ_FWFF01000014.1"/>
</dbReference>
<dbReference type="InterPro" id="IPR027417">
    <property type="entry name" value="P-loop_NTPase"/>
</dbReference>
<dbReference type="InterPro" id="IPR053931">
    <property type="entry name" value="RapZ_C"/>
</dbReference>
<proteinExistence type="inferred from homology"/>
<evidence type="ECO:0000313" key="7">
    <source>
        <dbReference type="EMBL" id="SLM98361.1"/>
    </source>
</evidence>
<evidence type="ECO:0000256" key="4">
    <source>
        <dbReference type="HAMAP-Rule" id="MF_00636"/>
    </source>
</evidence>
<dbReference type="Pfam" id="PF03668">
    <property type="entry name" value="RapZ-like_N"/>
    <property type="match status" value="1"/>
</dbReference>
<evidence type="ECO:0000259" key="6">
    <source>
        <dbReference type="Pfam" id="PF22740"/>
    </source>
</evidence>
<feature type="domain" description="RapZ-like N-terminal" evidence="5">
    <location>
        <begin position="13"/>
        <end position="169"/>
    </location>
</feature>
<dbReference type="AlphaFoldDB" id="A0A1X6XGI2"/>
<accession>A0A1X6XGI2</accession>
<dbReference type="PANTHER" id="PTHR30448:SF0">
    <property type="entry name" value="RNASE ADAPTER PROTEIN RAPZ"/>
    <property type="match status" value="1"/>
</dbReference>
<dbReference type="Gene3D" id="3.40.50.300">
    <property type="entry name" value="P-loop containing nucleotide triphosphate hydrolases"/>
    <property type="match status" value="1"/>
</dbReference>
<dbReference type="NCBIfam" id="NF003828">
    <property type="entry name" value="PRK05416.1"/>
    <property type="match status" value="1"/>
</dbReference>
<dbReference type="HAMAP" id="MF_00636">
    <property type="entry name" value="RapZ_like"/>
    <property type="match status" value="1"/>
</dbReference>
<keyword evidence="2 4" id="KW-0067">ATP-binding</keyword>
<dbReference type="PIRSF" id="PIRSF005052">
    <property type="entry name" value="P-loopkin"/>
    <property type="match status" value="1"/>
</dbReference>
<feature type="binding site" evidence="4">
    <location>
        <begin position="19"/>
        <end position="26"/>
    </location>
    <ligand>
        <name>ATP</name>
        <dbReference type="ChEBI" id="CHEBI:30616"/>
    </ligand>
</feature>
<evidence type="ECO:0000313" key="8">
    <source>
        <dbReference type="Proteomes" id="UP000196581"/>
    </source>
</evidence>
<evidence type="ECO:0000259" key="5">
    <source>
        <dbReference type="Pfam" id="PF03668"/>
    </source>
</evidence>
<organism evidence="7 8">
    <name type="scientific">Brevibacterium yomogidense</name>
    <dbReference type="NCBI Taxonomy" id="946573"/>
    <lineage>
        <taxon>Bacteria</taxon>
        <taxon>Bacillati</taxon>
        <taxon>Actinomycetota</taxon>
        <taxon>Actinomycetes</taxon>
        <taxon>Micrococcales</taxon>
        <taxon>Brevibacteriaceae</taxon>
        <taxon>Brevibacterium</taxon>
    </lineage>
</organism>
<dbReference type="PANTHER" id="PTHR30448">
    <property type="entry name" value="RNASE ADAPTER PROTEIN RAPZ"/>
    <property type="match status" value="1"/>
</dbReference>
<dbReference type="Pfam" id="PF22740">
    <property type="entry name" value="PapZ_C"/>
    <property type="match status" value="1"/>
</dbReference>
<gene>
    <name evidence="7" type="ORF">FM105_08815</name>
</gene>
<protein>
    <submittedName>
        <fullName evidence="7">Hypothetical ATP-binding protein UPF0042, contains P-loop</fullName>
    </submittedName>
</protein>